<dbReference type="EMBL" id="SNRW01021939">
    <property type="protein sequence ID" value="KAA6364207.1"/>
    <property type="molecule type" value="Genomic_DNA"/>
</dbReference>
<name>A0A5J4U0Y5_9EUKA</name>
<evidence type="ECO:0008006" key="3">
    <source>
        <dbReference type="Google" id="ProtNLM"/>
    </source>
</evidence>
<accession>A0A5J4U0Y5</accession>
<gene>
    <name evidence="1" type="ORF">EZS28_040266</name>
</gene>
<organism evidence="1 2">
    <name type="scientific">Streblomastix strix</name>
    <dbReference type="NCBI Taxonomy" id="222440"/>
    <lineage>
        <taxon>Eukaryota</taxon>
        <taxon>Metamonada</taxon>
        <taxon>Preaxostyla</taxon>
        <taxon>Oxymonadida</taxon>
        <taxon>Streblomastigidae</taxon>
        <taxon>Streblomastix</taxon>
    </lineage>
</organism>
<dbReference type="Proteomes" id="UP000324800">
    <property type="component" value="Unassembled WGS sequence"/>
</dbReference>
<proteinExistence type="predicted"/>
<reference evidence="1 2" key="1">
    <citation type="submission" date="2019-03" db="EMBL/GenBank/DDBJ databases">
        <title>Single cell metagenomics reveals metabolic interactions within the superorganism composed of flagellate Streblomastix strix and complex community of Bacteroidetes bacteria on its surface.</title>
        <authorList>
            <person name="Treitli S.C."/>
            <person name="Kolisko M."/>
            <person name="Husnik F."/>
            <person name="Keeling P."/>
            <person name="Hampl V."/>
        </authorList>
    </citation>
    <scope>NUCLEOTIDE SEQUENCE [LARGE SCALE GENOMIC DNA]</scope>
    <source>
        <strain evidence="1">ST1C</strain>
    </source>
</reference>
<evidence type="ECO:0000313" key="1">
    <source>
        <dbReference type="EMBL" id="KAA6364207.1"/>
    </source>
</evidence>
<protein>
    <recommendedName>
        <fullName evidence="3">Tyr recombinase domain-containing protein</fullName>
    </recommendedName>
</protein>
<evidence type="ECO:0000313" key="2">
    <source>
        <dbReference type="Proteomes" id="UP000324800"/>
    </source>
</evidence>
<comment type="caution">
    <text evidence="1">The sequence shown here is derived from an EMBL/GenBank/DDBJ whole genome shotgun (WGS) entry which is preliminary data.</text>
</comment>
<dbReference type="AlphaFoldDB" id="A0A5J4U0Y5"/>
<sequence length="181" mass="21178">MRPAEIEGISLRYSVICEKPGKIDLRLQPKPKSGLHSHKLPKARDQIMCPRATFFDWLKRIDNKHSLSIRNNKYGALRWNEYITILAKSGQISLKFQEITRFIRYKREINILFRHQTATQIILMGIDETLLNANIGNARNSKSTTKYYEIAERLQNNEITTNRSDTHDFEKCNLISSTQQR</sequence>